<sequence length="250" mass="29340">MDTAIWDTNLLVHIVKKILRHFEEWNSKASFGKVKYNCIDVTLLKNDPMHYTIQLTNYGQSVNDILSFSREIFWNFVAADAVFKNSLIATVCSQNERSNCQETLDLHFTRNRLSLIRNKNDTNLVNFFCQKTYLSFLLKNRLIFCDKEKFMSIILNEIVLLQRINFYTKFTVHVNQNMLYNNYIALDYDYKLCQVLAIALTNVVKQSLSVKFKENCFSMLNVENSHEVETAIMIKLIPLIHENYTFPGDN</sequence>
<name>A0AAW0ZHH7_9HYME</name>
<proteinExistence type="predicted"/>
<accession>A0AAW0ZHH7</accession>
<dbReference type="Proteomes" id="UP001432146">
    <property type="component" value="Unassembled WGS sequence"/>
</dbReference>
<gene>
    <name evidence="1" type="ORF">QLX08_009050</name>
</gene>
<comment type="caution">
    <text evidence="1">The sequence shown here is derived from an EMBL/GenBank/DDBJ whole genome shotgun (WGS) entry which is preliminary data.</text>
</comment>
<evidence type="ECO:0000313" key="1">
    <source>
        <dbReference type="EMBL" id="KAK9297187.1"/>
    </source>
</evidence>
<dbReference type="AlphaFoldDB" id="A0AAW0ZHH7"/>
<protein>
    <submittedName>
        <fullName evidence="1">Uncharacterized protein</fullName>
    </submittedName>
</protein>
<organism evidence="1 2">
    <name type="scientific">Tetragonisca angustula</name>
    <dbReference type="NCBI Taxonomy" id="166442"/>
    <lineage>
        <taxon>Eukaryota</taxon>
        <taxon>Metazoa</taxon>
        <taxon>Ecdysozoa</taxon>
        <taxon>Arthropoda</taxon>
        <taxon>Hexapoda</taxon>
        <taxon>Insecta</taxon>
        <taxon>Pterygota</taxon>
        <taxon>Neoptera</taxon>
        <taxon>Endopterygota</taxon>
        <taxon>Hymenoptera</taxon>
        <taxon>Apocrita</taxon>
        <taxon>Aculeata</taxon>
        <taxon>Apoidea</taxon>
        <taxon>Anthophila</taxon>
        <taxon>Apidae</taxon>
        <taxon>Tetragonisca</taxon>
    </lineage>
</organism>
<keyword evidence="2" id="KW-1185">Reference proteome</keyword>
<evidence type="ECO:0000313" key="2">
    <source>
        <dbReference type="Proteomes" id="UP001432146"/>
    </source>
</evidence>
<reference evidence="1 2" key="1">
    <citation type="submission" date="2024-05" db="EMBL/GenBank/DDBJ databases">
        <title>The nuclear and mitochondrial genome assemblies of Tetragonisca angustula (Apidae: Meliponini), a tiny yet remarkable pollinator in the Neotropics.</title>
        <authorList>
            <person name="Ferrari R."/>
            <person name="Ricardo P.C."/>
            <person name="Dias F.C."/>
            <person name="Araujo N.S."/>
            <person name="Soares D.O."/>
            <person name="Zhou Q.-S."/>
            <person name="Zhu C.-D."/>
            <person name="Coutinho L."/>
            <person name="Airas M.C."/>
            <person name="Batista T.M."/>
        </authorList>
    </citation>
    <scope>NUCLEOTIDE SEQUENCE [LARGE SCALE GENOMIC DNA]</scope>
    <source>
        <strain evidence="1">ASF017062</strain>
        <tissue evidence="1">Abdomen</tissue>
    </source>
</reference>
<dbReference type="EMBL" id="JAWNGG020000194">
    <property type="protein sequence ID" value="KAK9297187.1"/>
    <property type="molecule type" value="Genomic_DNA"/>
</dbReference>